<dbReference type="STRING" id="157910.SAMN05445850_8446"/>
<gene>
    <name evidence="2" type="ORF">SAMN05445850_8446</name>
</gene>
<dbReference type="RefSeq" id="WP_090812802.1">
    <property type="nucleotide sequence ID" value="NZ_FNKX01000005.1"/>
</dbReference>
<evidence type="ECO:0000313" key="3">
    <source>
        <dbReference type="Proteomes" id="UP000199365"/>
    </source>
</evidence>
<dbReference type="EMBL" id="FNKX01000005">
    <property type="protein sequence ID" value="SDR62815.1"/>
    <property type="molecule type" value="Genomic_DNA"/>
</dbReference>
<dbReference type="Proteomes" id="UP000199365">
    <property type="component" value="Unassembled WGS sequence"/>
</dbReference>
<protein>
    <submittedName>
        <fullName evidence="2">Uncharacterized protein</fullName>
    </submittedName>
</protein>
<organism evidence="2 3">
    <name type="scientific">Paraburkholderia tuberum</name>
    <dbReference type="NCBI Taxonomy" id="157910"/>
    <lineage>
        <taxon>Bacteria</taxon>
        <taxon>Pseudomonadati</taxon>
        <taxon>Pseudomonadota</taxon>
        <taxon>Betaproteobacteria</taxon>
        <taxon>Burkholderiales</taxon>
        <taxon>Burkholderiaceae</taxon>
        <taxon>Paraburkholderia</taxon>
    </lineage>
</organism>
<reference evidence="3" key="1">
    <citation type="submission" date="2016-10" db="EMBL/GenBank/DDBJ databases">
        <authorList>
            <person name="Varghese N."/>
            <person name="Submissions S."/>
        </authorList>
    </citation>
    <scope>NUCLEOTIDE SEQUENCE [LARGE SCALE GENOMIC DNA]</scope>
    <source>
        <strain evidence="3">DUS833</strain>
    </source>
</reference>
<evidence type="ECO:0000313" key="2">
    <source>
        <dbReference type="EMBL" id="SDR62815.1"/>
    </source>
</evidence>
<dbReference type="AlphaFoldDB" id="A0A1H1KM26"/>
<evidence type="ECO:0000256" key="1">
    <source>
        <dbReference type="SAM" id="MobiDB-lite"/>
    </source>
</evidence>
<proteinExistence type="predicted"/>
<name>A0A1H1KM26_9BURK</name>
<accession>A0A1H1KM26</accession>
<feature type="region of interest" description="Disordered" evidence="1">
    <location>
        <begin position="50"/>
        <end position="71"/>
    </location>
</feature>
<sequence>MIGKAVVKVTLNEATDPDLFAYVKQFDNERMRAGALRALARAALNGGEARRGTSAAPFDAPFMRMTDAPTPRRVTEVTATVESGPAPTFSTGAASLAAVQPIEPFAVDPTVTGAKRFDTDAIADQFAGF</sequence>
<keyword evidence="3" id="KW-1185">Reference proteome</keyword>